<feature type="region of interest" description="Disordered" evidence="1">
    <location>
        <begin position="354"/>
        <end position="375"/>
    </location>
</feature>
<dbReference type="Proteomes" id="UP000030106">
    <property type="component" value="Unassembled WGS sequence"/>
</dbReference>
<evidence type="ECO:0000313" key="2">
    <source>
        <dbReference type="EMBL" id="KGQ02267.1"/>
    </source>
</evidence>
<feature type="region of interest" description="Disordered" evidence="1">
    <location>
        <begin position="283"/>
        <end position="308"/>
    </location>
</feature>
<dbReference type="EMBL" id="ANFO01001697">
    <property type="protein sequence ID" value="KGQ02267.1"/>
    <property type="molecule type" value="Genomic_DNA"/>
</dbReference>
<organism evidence="2 3">
    <name type="scientific">Beauveria bassiana D1-5</name>
    <dbReference type="NCBI Taxonomy" id="1245745"/>
    <lineage>
        <taxon>Eukaryota</taxon>
        <taxon>Fungi</taxon>
        <taxon>Dikarya</taxon>
        <taxon>Ascomycota</taxon>
        <taxon>Pezizomycotina</taxon>
        <taxon>Sordariomycetes</taxon>
        <taxon>Hypocreomycetidae</taxon>
        <taxon>Hypocreales</taxon>
        <taxon>Cordycipitaceae</taxon>
        <taxon>Beauveria</taxon>
    </lineage>
</organism>
<dbReference type="AlphaFoldDB" id="A0A0A2V7H9"/>
<dbReference type="HOGENOM" id="CLU_393282_0_0_1"/>
<evidence type="ECO:0000313" key="3">
    <source>
        <dbReference type="Proteomes" id="UP000030106"/>
    </source>
</evidence>
<proteinExistence type="predicted"/>
<comment type="caution">
    <text evidence="2">The sequence shown here is derived from an EMBL/GenBank/DDBJ whole genome shotgun (WGS) entry which is preliminary data.</text>
</comment>
<feature type="compositionally biased region" description="Basic and acidic residues" evidence="1">
    <location>
        <begin position="288"/>
        <end position="308"/>
    </location>
</feature>
<accession>A0A0A2V7H9</accession>
<evidence type="ECO:0000256" key="1">
    <source>
        <dbReference type="SAM" id="MobiDB-lite"/>
    </source>
</evidence>
<feature type="compositionally biased region" description="Basic and acidic residues" evidence="1">
    <location>
        <begin position="134"/>
        <end position="148"/>
    </location>
</feature>
<feature type="region of interest" description="Disordered" evidence="1">
    <location>
        <begin position="423"/>
        <end position="489"/>
    </location>
</feature>
<sequence length="701" mass="78069">MPRSFSQLHVGTLHGQQPLRTPHHHQYHHQTEHQHPVLGELARQLGQHRQQDGGEDHAHLRPHAAQHHDRQDQRRLDEGEGFGVDHALARREERAAETGEGRAQRERRQLDAGRVQAQRTAGDLVLAQRLPGAADRHADQARRDEQRHQRQQQRHHVQIDHHVLVLERQAEEVMERGAPFRAGATRHLQAEHRRLGNARDTVRTARERVQVDQQQADHFAEAQRHDGQVVAAQAQHREAQDEAEQRGHRARERQRLPEAPAAPVVQQGVGIGADGVEADEAQVQQPGETDHDVQAQAQHHVDQHQRGDVDRAAAGEERPGHGHRQDQEHQQLVALGRGRGQGRQIGLELLERLGDPGPQQLEHEHDRGGQGHQRPVRLHRRAGALTDQLQAEDGGDDDGGQHRRHRGVFEIVVRHQTFSTSGCRERFGQAQQHAAQHGAGDAADAAQHRRREGLDAGQEADEGIELADGDGDQHAAHRRQDRAHHEREGDHAVGVDAQQVGHVHVLRAGARGAAHAGVLDEQRQADHQRHGHQDDHDARIRHRHIEVGSHVELHRAGHQRWHRHVARALAQGDPVLQEDRHADGRDQRHQAGAAPHRAVRDPLDAETVDAGDDDGHQQHGGDDERDRQAATGADGREGDQADIGADHVDFAVSEVDHTDDAVDHCVADGNQRVDRAQRQSVEELLVPAPVERPGAGNLGVF</sequence>
<name>A0A0A2V7H9_BEABA</name>
<feature type="region of interest" description="Disordered" evidence="1">
    <location>
        <begin position="579"/>
        <end position="642"/>
    </location>
</feature>
<gene>
    <name evidence="2" type="ORF">BBAD15_g12524</name>
</gene>
<feature type="compositionally biased region" description="Basic and acidic residues" evidence="1">
    <location>
        <begin position="579"/>
        <end position="589"/>
    </location>
</feature>
<feature type="compositionally biased region" description="Low complexity" evidence="1">
    <location>
        <begin position="428"/>
        <end position="445"/>
    </location>
</feature>
<reference evidence="2 3" key="1">
    <citation type="submission" date="2012-10" db="EMBL/GenBank/DDBJ databases">
        <title>Genome sequencing and analysis of entomopathogenic fungi Beauveria bassiana D1-5.</title>
        <authorList>
            <person name="Li Q."/>
            <person name="Wang L."/>
            <person name="Zhang Z."/>
            <person name="Wang Q."/>
            <person name="Ren J."/>
            <person name="Wang M."/>
            <person name="Xu W."/>
            <person name="Wang J."/>
            <person name="Lu Y."/>
            <person name="Du Q."/>
            <person name="Sun Z."/>
        </authorList>
    </citation>
    <scope>NUCLEOTIDE SEQUENCE [LARGE SCALE GENOMIC DNA]</scope>
    <source>
        <strain evidence="2 3">D1-5</strain>
    </source>
</reference>
<feature type="compositionally biased region" description="Basic and acidic residues" evidence="1">
    <location>
        <begin position="49"/>
        <end position="59"/>
    </location>
</feature>
<feature type="compositionally biased region" description="Basic and acidic residues" evidence="1">
    <location>
        <begin position="66"/>
        <end position="78"/>
    </location>
</feature>
<protein>
    <submittedName>
        <fullName evidence="2">Uncharacterized protein</fullName>
    </submittedName>
</protein>
<feature type="compositionally biased region" description="Polar residues" evidence="1">
    <location>
        <begin position="1"/>
        <end position="19"/>
    </location>
</feature>
<feature type="region of interest" description="Disordered" evidence="1">
    <location>
        <begin position="229"/>
        <end position="267"/>
    </location>
</feature>
<feature type="region of interest" description="Disordered" evidence="1">
    <location>
        <begin position="133"/>
        <end position="156"/>
    </location>
</feature>
<feature type="compositionally biased region" description="Basic and acidic residues" evidence="1">
    <location>
        <begin position="87"/>
        <end position="111"/>
    </location>
</feature>
<feature type="compositionally biased region" description="Acidic residues" evidence="1">
    <location>
        <begin position="458"/>
        <end position="470"/>
    </location>
</feature>
<feature type="compositionally biased region" description="Basic and acidic residues" evidence="1">
    <location>
        <begin position="235"/>
        <end position="247"/>
    </location>
</feature>
<feature type="region of interest" description="Disordered" evidence="1">
    <location>
        <begin position="1"/>
        <end position="117"/>
    </location>
</feature>
<feature type="compositionally biased region" description="Basic and acidic residues" evidence="1">
    <location>
        <begin position="613"/>
        <end position="642"/>
    </location>
</feature>